<evidence type="ECO:0000313" key="3">
    <source>
        <dbReference type="Proteomes" id="UP000678393"/>
    </source>
</evidence>
<organism evidence="2 3">
    <name type="scientific">Candidula unifasciata</name>
    <dbReference type="NCBI Taxonomy" id="100452"/>
    <lineage>
        <taxon>Eukaryota</taxon>
        <taxon>Metazoa</taxon>
        <taxon>Spiralia</taxon>
        <taxon>Lophotrochozoa</taxon>
        <taxon>Mollusca</taxon>
        <taxon>Gastropoda</taxon>
        <taxon>Heterobranchia</taxon>
        <taxon>Euthyneura</taxon>
        <taxon>Panpulmonata</taxon>
        <taxon>Eupulmonata</taxon>
        <taxon>Stylommatophora</taxon>
        <taxon>Helicina</taxon>
        <taxon>Helicoidea</taxon>
        <taxon>Geomitridae</taxon>
        <taxon>Candidula</taxon>
    </lineage>
</organism>
<evidence type="ECO:0000313" key="2">
    <source>
        <dbReference type="EMBL" id="CAG5136874.1"/>
    </source>
</evidence>
<gene>
    <name evidence="2" type="ORF">CUNI_LOCUS22432</name>
</gene>
<dbReference type="EMBL" id="CAJHNH020008582">
    <property type="protein sequence ID" value="CAG5136874.1"/>
    <property type="molecule type" value="Genomic_DNA"/>
</dbReference>
<feature type="compositionally biased region" description="Polar residues" evidence="1">
    <location>
        <begin position="47"/>
        <end position="62"/>
    </location>
</feature>
<feature type="compositionally biased region" description="Basic and acidic residues" evidence="1">
    <location>
        <begin position="164"/>
        <end position="184"/>
    </location>
</feature>
<proteinExistence type="predicted"/>
<comment type="caution">
    <text evidence="2">The sequence shown here is derived from an EMBL/GenBank/DDBJ whole genome shotgun (WGS) entry which is preliminary data.</text>
</comment>
<reference evidence="2" key="1">
    <citation type="submission" date="2021-04" db="EMBL/GenBank/DDBJ databases">
        <authorList>
            <consortium name="Molecular Ecology Group"/>
        </authorList>
    </citation>
    <scope>NUCLEOTIDE SEQUENCE</scope>
</reference>
<dbReference type="Proteomes" id="UP000678393">
    <property type="component" value="Unassembled WGS sequence"/>
</dbReference>
<sequence length="184" mass="20164">MDLVPQDAAVDLKKKNTNRSANTRVKDDGHGPLQSQPKKYSDKTVGKLTNKQNNELLNSSRPGSLRESPKGSSSSKDGWSIRKDKQNNREHASLAHKTNRNASPASLQKSISDSCDPREGTKSQMHPLVMKNQKHSAESVGKSDDPADTSRQYNSRNPPVPDSAKNDGKSAEGKKDKKLAFPAY</sequence>
<dbReference type="AlphaFoldDB" id="A0A8S4A6I8"/>
<name>A0A8S4A6I8_9EUPU</name>
<feature type="compositionally biased region" description="Basic and acidic residues" evidence="1">
    <location>
        <begin position="79"/>
        <end position="93"/>
    </location>
</feature>
<keyword evidence="3" id="KW-1185">Reference proteome</keyword>
<accession>A0A8S4A6I8</accession>
<feature type="compositionally biased region" description="Polar residues" evidence="1">
    <location>
        <begin position="100"/>
        <end position="113"/>
    </location>
</feature>
<feature type="non-terminal residue" evidence="2">
    <location>
        <position position="184"/>
    </location>
</feature>
<evidence type="ECO:0000256" key="1">
    <source>
        <dbReference type="SAM" id="MobiDB-lite"/>
    </source>
</evidence>
<feature type="compositionally biased region" description="Basic and acidic residues" evidence="1">
    <location>
        <begin position="135"/>
        <end position="145"/>
    </location>
</feature>
<protein>
    <submittedName>
        <fullName evidence="2">Uncharacterized protein</fullName>
    </submittedName>
</protein>
<feature type="region of interest" description="Disordered" evidence="1">
    <location>
        <begin position="1"/>
        <end position="184"/>
    </location>
</feature>